<evidence type="ECO:0000256" key="1">
    <source>
        <dbReference type="SAM" id="MobiDB-lite"/>
    </source>
</evidence>
<keyword evidence="3" id="KW-1185">Reference proteome</keyword>
<feature type="region of interest" description="Disordered" evidence="1">
    <location>
        <begin position="184"/>
        <end position="235"/>
    </location>
</feature>
<accession>A0AB34JUK9</accession>
<dbReference type="Proteomes" id="UP001515480">
    <property type="component" value="Unassembled WGS sequence"/>
</dbReference>
<feature type="region of interest" description="Disordered" evidence="1">
    <location>
        <begin position="145"/>
        <end position="166"/>
    </location>
</feature>
<dbReference type="AlphaFoldDB" id="A0AB34JUK9"/>
<proteinExistence type="predicted"/>
<gene>
    <name evidence="2" type="ORF">AB1Y20_019605</name>
</gene>
<protein>
    <submittedName>
        <fullName evidence="2">Uncharacterized protein</fullName>
    </submittedName>
</protein>
<evidence type="ECO:0000313" key="3">
    <source>
        <dbReference type="Proteomes" id="UP001515480"/>
    </source>
</evidence>
<comment type="caution">
    <text evidence="2">The sequence shown here is derived from an EMBL/GenBank/DDBJ whole genome shotgun (WGS) entry which is preliminary data.</text>
</comment>
<feature type="compositionally biased region" description="Basic residues" evidence="1">
    <location>
        <begin position="152"/>
        <end position="166"/>
    </location>
</feature>
<feature type="region of interest" description="Disordered" evidence="1">
    <location>
        <begin position="1"/>
        <end position="24"/>
    </location>
</feature>
<organism evidence="2 3">
    <name type="scientific">Prymnesium parvum</name>
    <name type="common">Toxic golden alga</name>
    <dbReference type="NCBI Taxonomy" id="97485"/>
    <lineage>
        <taxon>Eukaryota</taxon>
        <taxon>Haptista</taxon>
        <taxon>Haptophyta</taxon>
        <taxon>Prymnesiophyceae</taxon>
        <taxon>Prymnesiales</taxon>
        <taxon>Prymnesiaceae</taxon>
        <taxon>Prymnesium</taxon>
    </lineage>
</organism>
<evidence type="ECO:0000313" key="2">
    <source>
        <dbReference type="EMBL" id="KAL1524722.1"/>
    </source>
</evidence>
<feature type="compositionally biased region" description="Pro residues" evidence="1">
    <location>
        <begin position="7"/>
        <end position="22"/>
    </location>
</feature>
<name>A0AB34JUK9_PRYPA</name>
<feature type="compositionally biased region" description="Basic and acidic residues" evidence="1">
    <location>
        <begin position="188"/>
        <end position="215"/>
    </location>
</feature>
<dbReference type="EMBL" id="JBGBPQ010000005">
    <property type="protein sequence ID" value="KAL1524722.1"/>
    <property type="molecule type" value="Genomic_DNA"/>
</dbReference>
<reference evidence="2 3" key="1">
    <citation type="journal article" date="2024" name="Science">
        <title>Giant polyketide synthase enzymes in the biosynthesis of giant marine polyether toxins.</title>
        <authorList>
            <person name="Fallon T.R."/>
            <person name="Shende V.V."/>
            <person name="Wierzbicki I.H."/>
            <person name="Pendleton A.L."/>
            <person name="Watervoot N.F."/>
            <person name="Auber R.P."/>
            <person name="Gonzalez D.J."/>
            <person name="Wisecaver J.H."/>
            <person name="Moore B.S."/>
        </authorList>
    </citation>
    <scope>NUCLEOTIDE SEQUENCE [LARGE SCALE GENOMIC DNA]</scope>
    <source>
        <strain evidence="2 3">12B1</strain>
    </source>
</reference>
<sequence>MLYPVSSPWPPPPQALHPPASMPPVDRTMDIDPAVQSAQAAFRSTAHQQLKRLQAQGWEADAASYLLMDELLQQSPSHGASAASSSQLQHVVERTGFSREQALKTLLLQQEISRLRSEGHSTAALIEQLHGRLRKAGQMTLASQDENGAAASHRRFNGGPLTKKHKLSDEGAITTCTTGGDCFPHRAASREHCMGQTSEKSDKRQREETKIREDPSPLGQLKKLKVRPGQGMAES</sequence>